<comment type="caution">
    <text evidence="1">The sequence shown here is derived from an EMBL/GenBank/DDBJ whole genome shotgun (WGS) entry which is preliminary data.</text>
</comment>
<dbReference type="Gene3D" id="2.160.20.10">
    <property type="entry name" value="Single-stranded right-handed beta-helix, Pectin lyase-like"/>
    <property type="match status" value="1"/>
</dbReference>
<evidence type="ECO:0000313" key="2">
    <source>
        <dbReference type="Proteomes" id="UP000019487"/>
    </source>
</evidence>
<gene>
    <name evidence="1" type="ORF">SBOR_7544</name>
</gene>
<name>W9C5Q1_SCLBF</name>
<dbReference type="OrthoDB" id="1637350at2759"/>
<accession>W9C5Q1</accession>
<dbReference type="AlphaFoldDB" id="W9C5Q1"/>
<dbReference type="InterPro" id="IPR011050">
    <property type="entry name" value="Pectin_lyase_fold/virulence"/>
</dbReference>
<reference evidence="1 2" key="1">
    <citation type="journal article" date="2014" name="Genome Announc.">
        <title>Draft genome sequence of Sclerotinia borealis, a psychrophilic plant pathogenic fungus.</title>
        <authorList>
            <person name="Mardanov A.V."/>
            <person name="Beletsky A.V."/>
            <person name="Kadnikov V.V."/>
            <person name="Ignatov A.N."/>
            <person name="Ravin N.V."/>
        </authorList>
    </citation>
    <scope>NUCLEOTIDE SEQUENCE [LARGE SCALE GENOMIC DNA]</scope>
    <source>
        <strain evidence="2">F-4157</strain>
    </source>
</reference>
<dbReference type="SUPFAM" id="SSF51126">
    <property type="entry name" value="Pectin lyase-like"/>
    <property type="match status" value="1"/>
</dbReference>
<evidence type="ECO:0000313" key="1">
    <source>
        <dbReference type="EMBL" id="ESZ92087.1"/>
    </source>
</evidence>
<organism evidence="1 2">
    <name type="scientific">Sclerotinia borealis (strain F-4128)</name>
    <dbReference type="NCBI Taxonomy" id="1432307"/>
    <lineage>
        <taxon>Eukaryota</taxon>
        <taxon>Fungi</taxon>
        <taxon>Dikarya</taxon>
        <taxon>Ascomycota</taxon>
        <taxon>Pezizomycotina</taxon>
        <taxon>Leotiomycetes</taxon>
        <taxon>Helotiales</taxon>
        <taxon>Sclerotiniaceae</taxon>
        <taxon>Sclerotinia</taxon>
    </lineage>
</organism>
<dbReference type="Proteomes" id="UP000019487">
    <property type="component" value="Unassembled WGS sequence"/>
</dbReference>
<sequence length="123" mass="13166">MGPGASNRVTVSTRSSTALLSGLLNVTIHHYWTLYFTGSQDKVTFKGNYIHNTSGRGPKVGGLSGSVEPNVFFHAANNYWSDIAGNAFQIGKGAKVLAEGNLFENAVQPLIFDFGVTSSPLWS</sequence>
<evidence type="ECO:0008006" key="3">
    <source>
        <dbReference type="Google" id="ProtNLM"/>
    </source>
</evidence>
<dbReference type="InterPro" id="IPR012334">
    <property type="entry name" value="Pectin_lyas_fold"/>
</dbReference>
<dbReference type="STRING" id="1432307.W9C5Q1"/>
<dbReference type="EMBL" id="AYSA01000427">
    <property type="protein sequence ID" value="ESZ92087.1"/>
    <property type="molecule type" value="Genomic_DNA"/>
</dbReference>
<keyword evidence="2" id="KW-1185">Reference proteome</keyword>
<dbReference type="HOGENOM" id="CLU_2016542_0_0_1"/>
<protein>
    <recommendedName>
        <fullName evidence="3">Pectate lyase domain-containing protein</fullName>
    </recommendedName>
</protein>
<proteinExistence type="predicted"/>